<evidence type="ECO:0000259" key="4">
    <source>
        <dbReference type="PROSITE" id="PS01124"/>
    </source>
</evidence>
<evidence type="ECO:0000256" key="1">
    <source>
        <dbReference type="ARBA" id="ARBA00023015"/>
    </source>
</evidence>
<name>A0ABT8RAV3_9BACT</name>
<evidence type="ECO:0000256" key="3">
    <source>
        <dbReference type="ARBA" id="ARBA00023163"/>
    </source>
</evidence>
<dbReference type="InterPro" id="IPR009057">
    <property type="entry name" value="Homeodomain-like_sf"/>
</dbReference>
<dbReference type="PROSITE" id="PS00041">
    <property type="entry name" value="HTH_ARAC_FAMILY_1"/>
    <property type="match status" value="1"/>
</dbReference>
<dbReference type="Gene3D" id="1.10.10.60">
    <property type="entry name" value="Homeodomain-like"/>
    <property type="match status" value="1"/>
</dbReference>
<evidence type="ECO:0000313" key="5">
    <source>
        <dbReference type="EMBL" id="MDO1449212.1"/>
    </source>
</evidence>
<protein>
    <submittedName>
        <fullName evidence="5">AraC family transcriptional regulator</fullName>
    </submittedName>
</protein>
<dbReference type="SMART" id="SM00342">
    <property type="entry name" value="HTH_ARAC"/>
    <property type="match status" value="1"/>
</dbReference>
<dbReference type="InterPro" id="IPR018062">
    <property type="entry name" value="HTH_AraC-typ_CS"/>
</dbReference>
<dbReference type="PROSITE" id="PS01124">
    <property type="entry name" value="HTH_ARAC_FAMILY_2"/>
    <property type="match status" value="1"/>
</dbReference>
<dbReference type="SUPFAM" id="SSF46689">
    <property type="entry name" value="Homeodomain-like"/>
    <property type="match status" value="1"/>
</dbReference>
<organism evidence="5 6">
    <name type="scientific">Rhodocytophaga aerolata</name>
    <dbReference type="NCBI Taxonomy" id="455078"/>
    <lineage>
        <taxon>Bacteria</taxon>
        <taxon>Pseudomonadati</taxon>
        <taxon>Bacteroidota</taxon>
        <taxon>Cytophagia</taxon>
        <taxon>Cytophagales</taxon>
        <taxon>Rhodocytophagaceae</taxon>
        <taxon>Rhodocytophaga</taxon>
    </lineage>
</organism>
<keyword evidence="3" id="KW-0804">Transcription</keyword>
<dbReference type="PANTHER" id="PTHR43280">
    <property type="entry name" value="ARAC-FAMILY TRANSCRIPTIONAL REGULATOR"/>
    <property type="match status" value="1"/>
</dbReference>
<keyword evidence="2" id="KW-0238">DNA-binding</keyword>
<proteinExistence type="predicted"/>
<evidence type="ECO:0000256" key="2">
    <source>
        <dbReference type="ARBA" id="ARBA00023125"/>
    </source>
</evidence>
<keyword evidence="6" id="KW-1185">Reference proteome</keyword>
<reference evidence="5" key="1">
    <citation type="submission" date="2023-07" db="EMBL/GenBank/DDBJ databases">
        <title>The genome sequence of Rhodocytophaga aerolata KACC 12507.</title>
        <authorList>
            <person name="Zhang X."/>
        </authorList>
    </citation>
    <scope>NUCLEOTIDE SEQUENCE</scope>
    <source>
        <strain evidence="5">KACC 12507</strain>
    </source>
</reference>
<comment type="caution">
    <text evidence="5">The sequence shown here is derived from an EMBL/GenBank/DDBJ whole genome shotgun (WGS) entry which is preliminary data.</text>
</comment>
<dbReference type="InterPro" id="IPR018060">
    <property type="entry name" value="HTH_AraC"/>
</dbReference>
<dbReference type="Pfam" id="PF12833">
    <property type="entry name" value="HTH_18"/>
    <property type="match status" value="1"/>
</dbReference>
<sequence>MEKATLHIKNMVCSRCMKVVKTELENLGLHPEVVKLGEVLLHESDKQIDKKKVNEVFAKHGFELLDDKKSHIIEKIKSTVIELIHYQESKEHKKLSYLIEEKIGLDYTYLSSLFSATEGITIEKYIILQRIERVKELLVYDELTLSEIAWQLGYSSVQHLSHQFKKVTGLTPSHFKEIKEDKRNSLDDVR</sequence>
<dbReference type="EMBL" id="JAUKPO010000017">
    <property type="protein sequence ID" value="MDO1449212.1"/>
    <property type="molecule type" value="Genomic_DNA"/>
</dbReference>
<accession>A0ABT8RAV3</accession>
<dbReference type="RefSeq" id="WP_302040014.1">
    <property type="nucleotide sequence ID" value="NZ_JAUKPO010000017.1"/>
</dbReference>
<evidence type="ECO:0000313" key="6">
    <source>
        <dbReference type="Proteomes" id="UP001168528"/>
    </source>
</evidence>
<dbReference type="Proteomes" id="UP001168528">
    <property type="component" value="Unassembled WGS sequence"/>
</dbReference>
<dbReference type="PANTHER" id="PTHR43280:SF28">
    <property type="entry name" value="HTH-TYPE TRANSCRIPTIONAL ACTIVATOR RHAS"/>
    <property type="match status" value="1"/>
</dbReference>
<keyword evidence="1" id="KW-0805">Transcription regulation</keyword>
<feature type="domain" description="HTH araC/xylS-type" evidence="4">
    <location>
        <begin position="78"/>
        <end position="178"/>
    </location>
</feature>
<gene>
    <name evidence="5" type="ORF">Q0590_23245</name>
</gene>